<dbReference type="EMBL" id="JACGWN010000005">
    <property type="protein sequence ID" value="KAL0450724.1"/>
    <property type="molecule type" value="Genomic_DNA"/>
</dbReference>
<organism evidence="1">
    <name type="scientific">Sesamum latifolium</name>
    <dbReference type="NCBI Taxonomy" id="2727402"/>
    <lineage>
        <taxon>Eukaryota</taxon>
        <taxon>Viridiplantae</taxon>
        <taxon>Streptophyta</taxon>
        <taxon>Embryophyta</taxon>
        <taxon>Tracheophyta</taxon>
        <taxon>Spermatophyta</taxon>
        <taxon>Magnoliopsida</taxon>
        <taxon>eudicotyledons</taxon>
        <taxon>Gunneridae</taxon>
        <taxon>Pentapetalae</taxon>
        <taxon>asterids</taxon>
        <taxon>lamiids</taxon>
        <taxon>Lamiales</taxon>
        <taxon>Pedaliaceae</taxon>
        <taxon>Sesamum</taxon>
    </lineage>
</organism>
<protein>
    <submittedName>
        <fullName evidence="1">Uncharacterized protein</fullName>
    </submittedName>
</protein>
<sequence length="187" mass="21814">MIVTPHPSPNFLSHSSSLLPNQVKKVLLFDLHPTTTREAPIHASSYKRLKHEIDLLDEDHEDFDIREKVIGRISRRRFQVRRKLRVKIPNLRRLLRRKVKVVKVAWKKMYKRLKESQSHLGDLFAGNYLFMQVTPTPFKYALDHHHNSSYGGAYKSSINYVKTHQHDDDVHGLSSSGYSLPTPRVIN</sequence>
<proteinExistence type="predicted"/>
<comment type="caution">
    <text evidence="1">The sequence shown here is derived from an EMBL/GenBank/DDBJ whole genome shotgun (WGS) entry which is preliminary data.</text>
</comment>
<reference evidence="1" key="2">
    <citation type="journal article" date="2024" name="Plant">
        <title>Genomic evolution and insights into agronomic trait innovations of Sesamum species.</title>
        <authorList>
            <person name="Miao H."/>
            <person name="Wang L."/>
            <person name="Qu L."/>
            <person name="Liu H."/>
            <person name="Sun Y."/>
            <person name="Le M."/>
            <person name="Wang Q."/>
            <person name="Wei S."/>
            <person name="Zheng Y."/>
            <person name="Lin W."/>
            <person name="Duan Y."/>
            <person name="Cao H."/>
            <person name="Xiong S."/>
            <person name="Wang X."/>
            <person name="Wei L."/>
            <person name="Li C."/>
            <person name="Ma Q."/>
            <person name="Ju M."/>
            <person name="Zhao R."/>
            <person name="Li G."/>
            <person name="Mu C."/>
            <person name="Tian Q."/>
            <person name="Mei H."/>
            <person name="Zhang T."/>
            <person name="Gao T."/>
            <person name="Zhang H."/>
        </authorList>
    </citation>
    <scope>NUCLEOTIDE SEQUENCE</scope>
    <source>
        <strain evidence="1">KEN1</strain>
    </source>
</reference>
<evidence type="ECO:0000313" key="1">
    <source>
        <dbReference type="EMBL" id="KAL0450724.1"/>
    </source>
</evidence>
<dbReference type="AlphaFoldDB" id="A0AAW2X9I9"/>
<dbReference type="PANTHER" id="PTHR36795:SF2">
    <property type="entry name" value="OS01G0938400 PROTEIN"/>
    <property type="match status" value="1"/>
</dbReference>
<dbReference type="PANTHER" id="PTHR36795">
    <property type="entry name" value="OS01G0938400 PROTEIN"/>
    <property type="match status" value="1"/>
</dbReference>
<reference evidence="1" key="1">
    <citation type="submission" date="2020-06" db="EMBL/GenBank/DDBJ databases">
        <authorList>
            <person name="Li T."/>
            <person name="Hu X."/>
            <person name="Zhang T."/>
            <person name="Song X."/>
            <person name="Zhang H."/>
            <person name="Dai N."/>
            <person name="Sheng W."/>
            <person name="Hou X."/>
            <person name="Wei L."/>
        </authorList>
    </citation>
    <scope>NUCLEOTIDE SEQUENCE</scope>
    <source>
        <strain evidence="1">KEN1</strain>
        <tissue evidence="1">Leaf</tissue>
    </source>
</reference>
<accession>A0AAW2X9I9</accession>
<name>A0AAW2X9I9_9LAMI</name>
<gene>
    <name evidence="1" type="ORF">Slati_1628800</name>
</gene>